<dbReference type="RefSeq" id="WP_177139505.1">
    <property type="nucleotide sequence ID" value="NZ_VYGV01000028.1"/>
</dbReference>
<protein>
    <submittedName>
        <fullName evidence="2">Alpha/beta hydrolase</fullName>
    </submittedName>
</protein>
<dbReference type="PANTHER" id="PTHR43798">
    <property type="entry name" value="MONOACYLGLYCEROL LIPASE"/>
    <property type="match status" value="1"/>
</dbReference>
<dbReference type="Proteomes" id="UP000545507">
    <property type="component" value="Unassembled WGS sequence"/>
</dbReference>
<dbReference type="GO" id="GO:0016787">
    <property type="term" value="F:hydrolase activity"/>
    <property type="evidence" value="ECO:0007669"/>
    <property type="project" value="UniProtKB-KW"/>
</dbReference>
<evidence type="ECO:0000259" key="1">
    <source>
        <dbReference type="Pfam" id="PF12697"/>
    </source>
</evidence>
<sequence length="253" mass="28049">MNTWIFLRGLTREAAHWGRFTTVFQQALPRARILTLDLPGNGEHRRQTSPLSVAGMVAACRDERVRRGIETPVYLLAMSLGAMVAAEWARVAPDELDGCVLINTSMRPFSPLHHRLRPANYPALFRLALGRGTAEAIEQTVLRLTSNQPDQLRDVIPDWAAVRRHRPVSAGNAVRQLLAAARYRASREAPGVPLLLLASEHDQLVDSRCSQAIASAWHCPLLTHPAAGHDLPLDDPRWVADQVRRWLSGQPGA</sequence>
<evidence type="ECO:0000313" key="2">
    <source>
        <dbReference type="EMBL" id="NWF48712.1"/>
    </source>
</evidence>
<dbReference type="InterPro" id="IPR000073">
    <property type="entry name" value="AB_hydrolase_1"/>
</dbReference>
<evidence type="ECO:0000313" key="3">
    <source>
        <dbReference type="Proteomes" id="UP000545507"/>
    </source>
</evidence>
<accession>A0A7Y8H1C7</accession>
<dbReference type="Pfam" id="PF12697">
    <property type="entry name" value="Abhydrolase_6"/>
    <property type="match status" value="1"/>
</dbReference>
<dbReference type="PANTHER" id="PTHR43798:SF33">
    <property type="entry name" value="HYDROLASE, PUTATIVE (AFU_ORTHOLOGUE AFUA_2G14860)-RELATED"/>
    <property type="match status" value="1"/>
</dbReference>
<keyword evidence="2" id="KW-0378">Hydrolase</keyword>
<dbReference type="EMBL" id="VYGV01000028">
    <property type="protein sequence ID" value="NWF48712.1"/>
    <property type="molecule type" value="Genomic_DNA"/>
</dbReference>
<dbReference type="Gene3D" id="3.40.50.1820">
    <property type="entry name" value="alpha/beta hydrolase"/>
    <property type="match status" value="1"/>
</dbReference>
<dbReference type="InterPro" id="IPR050266">
    <property type="entry name" value="AB_hydrolase_sf"/>
</dbReference>
<name>A0A7Y8H1C7_9BURK</name>
<comment type="caution">
    <text evidence="2">The sequence shown here is derived from an EMBL/GenBank/DDBJ whole genome shotgun (WGS) entry which is preliminary data.</text>
</comment>
<dbReference type="GO" id="GO:0016020">
    <property type="term" value="C:membrane"/>
    <property type="evidence" value="ECO:0007669"/>
    <property type="project" value="TreeGrafter"/>
</dbReference>
<reference evidence="2 3" key="1">
    <citation type="submission" date="2019-09" db="EMBL/GenBank/DDBJ databases">
        <title>Hydrogenophaga aromatica sp. nov., isolated from a para-xylene-degrading enrichment culture.</title>
        <authorList>
            <person name="Tancsics A."/>
            <person name="Banerjee S."/>
        </authorList>
    </citation>
    <scope>NUCLEOTIDE SEQUENCE [LARGE SCALE GENOMIC DNA]</scope>
    <source>
        <strain evidence="2 3">D2P1</strain>
    </source>
</reference>
<feature type="domain" description="AB hydrolase-1" evidence="1">
    <location>
        <begin position="5"/>
        <end position="241"/>
    </location>
</feature>
<dbReference type="SUPFAM" id="SSF53474">
    <property type="entry name" value="alpha/beta-Hydrolases"/>
    <property type="match status" value="1"/>
</dbReference>
<dbReference type="AlphaFoldDB" id="A0A7Y8H1C7"/>
<keyword evidence="3" id="KW-1185">Reference proteome</keyword>
<organism evidence="2 3">
    <name type="scientific">Hydrogenophaga aromaticivorans</name>
    <dbReference type="NCBI Taxonomy" id="2610898"/>
    <lineage>
        <taxon>Bacteria</taxon>
        <taxon>Pseudomonadati</taxon>
        <taxon>Pseudomonadota</taxon>
        <taxon>Betaproteobacteria</taxon>
        <taxon>Burkholderiales</taxon>
        <taxon>Comamonadaceae</taxon>
        <taxon>Hydrogenophaga</taxon>
    </lineage>
</organism>
<dbReference type="InterPro" id="IPR029058">
    <property type="entry name" value="AB_hydrolase_fold"/>
</dbReference>
<proteinExistence type="predicted"/>
<gene>
    <name evidence="2" type="ORF">F3K02_26130</name>
</gene>